<dbReference type="PIRSF" id="PIRSF006470">
    <property type="entry name" value="DctB"/>
    <property type="match status" value="1"/>
</dbReference>
<dbReference type="NCBIfam" id="TIGR00787">
    <property type="entry name" value="dctP"/>
    <property type="match status" value="1"/>
</dbReference>
<keyword evidence="5" id="KW-0472">Membrane</keyword>
<dbReference type="Proteomes" id="UP001065549">
    <property type="component" value="Unassembled WGS sequence"/>
</dbReference>
<reference evidence="6" key="1">
    <citation type="submission" date="2022-09" db="EMBL/GenBank/DDBJ databases">
        <title>Culturomic study of gut microbiota in children with autism spectrum disorder.</title>
        <authorList>
            <person name="Efimov B.A."/>
            <person name="Chaplin A.V."/>
            <person name="Sokolova S.R."/>
            <person name="Pikina A.P."/>
            <person name="Korzhanova M."/>
            <person name="Belova V."/>
            <person name="Korostin D."/>
        </authorList>
    </citation>
    <scope>NUCLEOTIDE SEQUENCE</scope>
    <source>
        <strain evidence="6">ASD5510</strain>
    </source>
</reference>
<evidence type="ECO:0000256" key="3">
    <source>
        <dbReference type="ARBA" id="ARBA00022448"/>
    </source>
</evidence>
<keyword evidence="7" id="KW-1185">Reference proteome</keyword>
<evidence type="ECO:0000256" key="5">
    <source>
        <dbReference type="SAM" id="Phobius"/>
    </source>
</evidence>
<proteinExistence type="inferred from homology"/>
<accession>A0A9J6QUK5</accession>
<comment type="caution">
    <text evidence="6">The sequence shown here is derived from an EMBL/GenBank/DDBJ whole genome shotgun (WGS) entry which is preliminary data.</text>
</comment>
<dbReference type="AlphaFoldDB" id="A0A9J6QUK5"/>
<gene>
    <name evidence="6" type="ORF">OBO34_09290</name>
</gene>
<dbReference type="InterPro" id="IPR018389">
    <property type="entry name" value="DctP_fam"/>
</dbReference>
<dbReference type="Pfam" id="PF03480">
    <property type="entry name" value="DctP"/>
    <property type="match status" value="1"/>
</dbReference>
<evidence type="ECO:0000256" key="4">
    <source>
        <dbReference type="ARBA" id="ARBA00022729"/>
    </source>
</evidence>
<comment type="similarity">
    <text evidence="2">Belongs to the bacterial solute-binding protein 7 family.</text>
</comment>
<dbReference type="InterPro" id="IPR038404">
    <property type="entry name" value="TRAP_DctP_sf"/>
</dbReference>
<keyword evidence="5" id="KW-0812">Transmembrane</keyword>
<protein>
    <submittedName>
        <fullName evidence="6">TRAP transporter substrate-binding protein</fullName>
    </submittedName>
</protein>
<name>A0A9J6QUK5_9FIRM</name>
<organism evidence="6 7">
    <name type="scientific">Hominibacterium faecale</name>
    <dbReference type="NCBI Taxonomy" id="2839743"/>
    <lineage>
        <taxon>Bacteria</taxon>
        <taxon>Bacillati</taxon>
        <taxon>Bacillota</taxon>
        <taxon>Clostridia</taxon>
        <taxon>Peptostreptococcales</taxon>
        <taxon>Anaerovoracaceae</taxon>
        <taxon>Hominibacterium</taxon>
    </lineage>
</organism>
<dbReference type="EMBL" id="JAOSHN010000003">
    <property type="protein sequence ID" value="MCU7378551.1"/>
    <property type="molecule type" value="Genomic_DNA"/>
</dbReference>
<comment type="subcellular location">
    <subcellularLocation>
        <location evidence="1">Cell envelope</location>
    </subcellularLocation>
</comment>
<keyword evidence="3" id="KW-0813">Transport</keyword>
<evidence type="ECO:0000256" key="1">
    <source>
        <dbReference type="ARBA" id="ARBA00004196"/>
    </source>
</evidence>
<dbReference type="RefSeq" id="WP_148396339.1">
    <property type="nucleotide sequence ID" value="NZ_JAJAGH010000007.1"/>
</dbReference>
<dbReference type="Gene3D" id="3.40.190.170">
    <property type="entry name" value="Bacterial extracellular solute-binding protein, family 7"/>
    <property type="match status" value="1"/>
</dbReference>
<keyword evidence="5" id="KW-1133">Transmembrane helix</keyword>
<evidence type="ECO:0000256" key="2">
    <source>
        <dbReference type="ARBA" id="ARBA00009023"/>
    </source>
</evidence>
<evidence type="ECO:0000313" key="6">
    <source>
        <dbReference type="EMBL" id="MCU7378551.1"/>
    </source>
</evidence>
<feature type="transmembrane region" description="Helical" evidence="5">
    <location>
        <begin position="29"/>
        <end position="47"/>
    </location>
</feature>
<dbReference type="CDD" id="cd13603">
    <property type="entry name" value="PBP2_TRAP_Siap_TeaA_like"/>
    <property type="match status" value="1"/>
</dbReference>
<dbReference type="InterPro" id="IPR004682">
    <property type="entry name" value="TRAP_DctP"/>
</dbReference>
<evidence type="ECO:0000313" key="7">
    <source>
        <dbReference type="Proteomes" id="UP001065549"/>
    </source>
</evidence>
<dbReference type="NCBIfam" id="NF037995">
    <property type="entry name" value="TRAP_S1"/>
    <property type="match status" value="1"/>
</dbReference>
<keyword evidence="4" id="KW-0732">Signal</keyword>
<dbReference type="PANTHER" id="PTHR33376:SF4">
    <property type="entry name" value="SIALIC ACID-BINDING PERIPLASMIC PROTEIN SIAP"/>
    <property type="match status" value="1"/>
</dbReference>
<sequence>MKDIASQTHLFASVKVIILRRKKIMKKKVLMAMITALCLVSSIFVFTGCGEDSSEKTASGDTITIRLASDETKDVPISKATEIFEKEVEENSGGTMQVEYYSDSAMGDEKEIAESINMGNLEMGTISAAYMAAYDPNWYSIDLPYVFEDRETMYSMVDGEYGKLLSDGLSEKSKIKCLDFADGSFNIVLNVKKPITKVSDMAGLKIRTMDSQMNTTIYNAWGSTATPMGMSEVYTALQQGTIDGVDTSPLAMVSNKFQELGKYYTISNHKAMVLVSVINEDFFHSLTEEQQQIILDASQKAYKQEERNLIQDAEKESFGVLDQAGVKKTELSKSDVKTFKDASKSVYDAYSDKVDKKLYELLGL</sequence>
<dbReference type="GO" id="GO:0030288">
    <property type="term" value="C:outer membrane-bounded periplasmic space"/>
    <property type="evidence" value="ECO:0007669"/>
    <property type="project" value="InterPro"/>
</dbReference>
<dbReference type="PANTHER" id="PTHR33376">
    <property type="match status" value="1"/>
</dbReference>
<dbReference type="GO" id="GO:0055085">
    <property type="term" value="P:transmembrane transport"/>
    <property type="evidence" value="ECO:0007669"/>
    <property type="project" value="InterPro"/>
</dbReference>